<dbReference type="Pfam" id="PF12833">
    <property type="entry name" value="HTH_18"/>
    <property type="match status" value="1"/>
</dbReference>
<dbReference type="PROSITE" id="PS00374">
    <property type="entry name" value="MGMT"/>
    <property type="match status" value="1"/>
</dbReference>
<keyword evidence="7" id="KW-0805">Transcription regulation</keyword>
<dbReference type="SMART" id="SM00342">
    <property type="entry name" value="HTH_ARAC"/>
    <property type="match status" value="1"/>
</dbReference>
<keyword evidence="9" id="KW-0234">DNA repair</keyword>
<comment type="caution">
    <text evidence="13">The sequence shown here is derived from an EMBL/GenBank/DDBJ whole genome shotgun (WGS) entry which is preliminary data.</text>
</comment>
<keyword evidence="4 13" id="KW-0489">Methyltransferase</keyword>
<sequence>MNLKKASEDYERIESALLFLHRNFRKQPSLKEVADSLGLSEFHFQRLFSEWVGISPKRFLQFLTKEYTIQLLNESKNLLDTTYEVGLSSPGRLHDLFVSCEAMSPGEFKSKGLGLEIRYGIHPTPFGKCIIGITERGICNLNFIENSDEQAIRSLQQEWENANLKKDPKGTESLIEKIFLNQVSSNDSNKESSPLKLLLRGTNFQIKVWEALLKIPQGKLISYESLAKIVGSENAVRAVGSAVAKNPVAYLIPCHRVIRKMGVIHEYRWGAERKKAILGWEAAIREKEEVIA</sequence>
<dbReference type="GO" id="GO:0043565">
    <property type="term" value="F:sequence-specific DNA binding"/>
    <property type="evidence" value="ECO:0007669"/>
    <property type="project" value="InterPro"/>
</dbReference>
<dbReference type="SUPFAM" id="SSF46689">
    <property type="entry name" value="Homeodomain-like"/>
    <property type="match status" value="1"/>
</dbReference>
<accession>A0A2M9ZS12</accession>
<dbReference type="PANTHER" id="PTHR10815:SF13">
    <property type="entry name" value="METHYLATED-DNA--PROTEIN-CYSTEINE METHYLTRANSFERASE"/>
    <property type="match status" value="1"/>
</dbReference>
<protein>
    <recommendedName>
        <fullName evidence="3">methylated-DNA--[protein]-cysteine S-methyltransferase</fullName>
        <ecNumber evidence="3">2.1.1.63</ecNumber>
    </recommendedName>
</protein>
<gene>
    <name evidence="12" type="ORF">CH360_01290</name>
    <name evidence="13" type="ORF">CH373_01290</name>
</gene>
<evidence type="ECO:0000313" key="15">
    <source>
        <dbReference type="Proteomes" id="UP000231990"/>
    </source>
</evidence>
<dbReference type="CDD" id="cd06445">
    <property type="entry name" value="ATase"/>
    <property type="match status" value="1"/>
</dbReference>
<comment type="similarity">
    <text evidence="2">Belongs to the MGMT family.</text>
</comment>
<dbReference type="Gene3D" id="1.10.10.60">
    <property type="entry name" value="Homeodomain-like"/>
    <property type="match status" value="1"/>
</dbReference>
<dbReference type="GO" id="GO:0003908">
    <property type="term" value="F:methylated-DNA-[protein]-cysteine S-methyltransferase activity"/>
    <property type="evidence" value="ECO:0007669"/>
    <property type="project" value="UniProtKB-EC"/>
</dbReference>
<evidence type="ECO:0000313" key="13">
    <source>
        <dbReference type="EMBL" id="PJZ74713.1"/>
    </source>
</evidence>
<dbReference type="GO" id="GO:0032259">
    <property type="term" value="P:methylation"/>
    <property type="evidence" value="ECO:0007669"/>
    <property type="project" value="UniProtKB-KW"/>
</dbReference>
<organism evidence="13 15">
    <name type="scientific">Leptospira perolatii</name>
    <dbReference type="NCBI Taxonomy" id="2023191"/>
    <lineage>
        <taxon>Bacteria</taxon>
        <taxon>Pseudomonadati</taxon>
        <taxon>Spirochaetota</taxon>
        <taxon>Spirochaetia</taxon>
        <taxon>Leptospirales</taxon>
        <taxon>Leptospiraceae</taxon>
        <taxon>Leptospira</taxon>
    </lineage>
</organism>
<dbReference type="EC" id="2.1.1.63" evidence="3"/>
<proteinExistence type="inferred from homology"/>
<name>A0A2M9ZS12_9LEPT</name>
<keyword evidence="14" id="KW-1185">Reference proteome</keyword>
<dbReference type="InterPro" id="IPR036388">
    <property type="entry name" value="WH-like_DNA-bd_sf"/>
</dbReference>
<dbReference type="PROSITE" id="PS01124">
    <property type="entry name" value="HTH_ARAC_FAMILY_2"/>
    <property type="match status" value="1"/>
</dbReference>
<comment type="catalytic activity">
    <reaction evidence="10">
        <text>a 6-O-methyl-2'-deoxyguanosine in DNA + L-cysteinyl-[protein] = S-methyl-L-cysteinyl-[protein] + a 2'-deoxyguanosine in DNA</text>
        <dbReference type="Rhea" id="RHEA:24000"/>
        <dbReference type="Rhea" id="RHEA-COMP:10131"/>
        <dbReference type="Rhea" id="RHEA-COMP:10132"/>
        <dbReference type="Rhea" id="RHEA-COMP:11367"/>
        <dbReference type="Rhea" id="RHEA-COMP:11368"/>
        <dbReference type="ChEBI" id="CHEBI:29950"/>
        <dbReference type="ChEBI" id="CHEBI:82612"/>
        <dbReference type="ChEBI" id="CHEBI:85445"/>
        <dbReference type="ChEBI" id="CHEBI:85448"/>
        <dbReference type="EC" id="2.1.1.63"/>
    </reaction>
</comment>
<evidence type="ECO:0000256" key="4">
    <source>
        <dbReference type="ARBA" id="ARBA00022603"/>
    </source>
</evidence>
<keyword evidence="8" id="KW-0804">Transcription</keyword>
<evidence type="ECO:0000256" key="6">
    <source>
        <dbReference type="ARBA" id="ARBA00022763"/>
    </source>
</evidence>
<dbReference type="NCBIfam" id="TIGR00589">
    <property type="entry name" value="ogt"/>
    <property type="match status" value="1"/>
</dbReference>
<dbReference type="Gene3D" id="1.10.10.10">
    <property type="entry name" value="Winged helix-like DNA-binding domain superfamily/Winged helix DNA-binding domain"/>
    <property type="match status" value="1"/>
</dbReference>
<keyword evidence="5 13" id="KW-0808">Transferase</keyword>
<dbReference type="Proteomes" id="UP000231990">
    <property type="component" value="Unassembled WGS sequence"/>
</dbReference>
<dbReference type="Proteomes" id="UP000231962">
    <property type="component" value="Unassembled WGS sequence"/>
</dbReference>
<dbReference type="InterPro" id="IPR014048">
    <property type="entry name" value="MethylDNA_cys_MeTrfase_DNA-bd"/>
</dbReference>
<comment type="catalytic activity">
    <reaction evidence="1">
        <text>a 4-O-methyl-thymidine in DNA + L-cysteinyl-[protein] = a thymidine in DNA + S-methyl-L-cysteinyl-[protein]</text>
        <dbReference type="Rhea" id="RHEA:53428"/>
        <dbReference type="Rhea" id="RHEA-COMP:10131"/>
        <dbReference type="Rhea" id="RHEA-COMP:10132"/>
        <dbReference type="Rhea" id="RHEA-COMP:13555"/>
        <dbReference type="Rhea" id="RHEA-COMP:13556"/>
        <dbReference type="ChEBI" id="CHEBI:29950"/>
        <dbReference type="ChEBI" id="CHEBI:82612"/>
        <dbReference type="ChEBI" id="CHEBI:137386"/>
        <dbReference type="ChEBI" id="CHEBI:137387"/>
        <dbReference type="EC" id="2.1.1.63"/>
    </reaction>
</comment>
<dbReference type="InterPro" id="IPR036631">
    <property type="entry name" value="MGMT_N_sf"/>
</dbReference>
<dbReference type="InterPro" id="IPR036217">
    <property type="entry name" value="MethylDNA_cys_MeTrfase_DNAb"/>
</dbReference>
<dbReference type="Pfam" id="PF01035">
    <property type="entry name" value="DNA_binding_1"/>
    <property type="match status" value="1"/>
</dbReference>
<dbReference type="RefSeq" id="WP_100712122.1">
    <property type="nucleotide sequence ID" value="NZ_NPDY01000001.1"/>
</dbReference>
<evidence type="ECO:0000256" key="8">
    <source>
        <dbReference type="ARBA" id="ARBA00023163"/>
    </source>
</evidence>
<evidence type="ECO:0000259" key="11">
    <source>
        <dbReference type="PROSITE" id="PS01124"/>
    </source>
</evidence>
<evidence type="ECO:0000256" key="5">
    <source>
        <dbReference type="ARBA" id="ARBA00022679"/>
    </source>
</evidence>
<evidence type="ECO:0000313" key="12">
    <source>
        <dbReference type="EMBL" id="PJZ71180.1"/>
    </source>
</evidence>
<dbReference type="AlphaFoldDB" id="A0A2M9ZS12"/>
<dbReference type="InterPro" id="IPR001497">
    <property type="entry name" value="MethylDNA_cys_MeTrfase_AS"/>
</dbReference>
<dbReference type="OrthoDB" id="9802228at2"/>
<dbReference type="SUPFAM" id="SSF53155">
    <property type="entry name" value="Methylated DNA-protein cysteine methyltransferase domain"/>
    <property type="match status" value="1"/>
</dbReference>
<dbReference type="InterPro" id="IPR018060">
    <property type="entry name" value="HTH_AraC"/>
</dbReference>
<evidence type="ECO:0000256" key="2">
    <source>
        <dbReference type="ARBA" id="ARBA00008711"/>
    </source>
</evidence>
<dbReference type="FunFam" id="1.10.10.10:FF:000214">
    <property type="entry name" value="Methylated-DNA--protein-cysteine methyltransferase"/>
    <property type="match status" value="1"/>
</dbReference>
<evidence type="ECO:0000313" key="14">
    <source>
        <dbReference type="Proteomes" id="UP000231962"/>
    </source>
</evidence>
<evidence type="ECO:0000256" key="10">
    <source>
        <dbReference type="ARBA" id="ARBA00049348"/>
    </source>
</evidence>
<evidence type="ECO:0000256" key="9">
    <source>
        <dbReference type="ARBA" id="ARBA00023204"/>
    </source>
</evidence>
<dbReference type="EMBL" id="NPDZ01000001">
    <property type="protein sequence ID" value="PJZ74713.1"/>
    <property type="molecule type" value="Genomic_DNA"/>
</dbReference>
<dbReference type="InterPro" id="IPR009057">
    <property type="entry name" value="Homeodomain-like_sf"/>
</dbReference>
<dbReference type="SUPFAM" id="SSF46767">
    <property type="entry name" value="Methylated DNA-protein cysteine methyltransferase, C-terminal domain"/>
    <property type="match status" value="1"/>
</dbReference>
<keyword evidence="6" id="KW-0227">DNA damage</keyword>
<evidence type="ECO:0000256" key="1">
    <source>
        <dbReference type="ARBA" id="ARBA00001286"/>
    </source>
</evidence>
<dbReference type="Gene3D" id="3.30.160.70">
    <property type="entry name" value="Methylated DNA-protein cysteine methyltransferase domain"/>
    <property type="match status" value="1"/>
</dbReference>
<evidence type="ECO:0000256" key="3">
    <source>
        <dbReference type="ARBA" id="ARBA00011918"/>
    </source>
</evidence>
<dbReference type="PANTHER" id="PTHR10815">
    <property type="entry name" value="METHYLATED-DNA--PROTEIN-CYSTEINE METHYLTRANSFERASE"/>
    <property type="match status" value="1"/>
</dbReference>
<dbReference type="EMBL" id="NPDY01000001">
    <property type="protein sequence ID" value="PJZ71180.1"/>
    <property type="molecule type" value="Genomic_DNA"/>
</dbReference>
<dbReference type="GO" id="GO:0003700">
    <property type="term" value="F:DNA-binding transcription factor activity"/>
    <property type="evidence" value="ECO:0007669"/>
    <property type="project" value="InterPro"/>
</dbReference>
<reference evidence="14 15" key="1">
    <citation type="submission" date="2017-07" db="EMBL/GenBank/DDBJ databases">
        <title>Leptospira spp. isolated from tropical soils.</title>
        <authorList>
            <person name="Thibeaux R."/>
            <person name="Iraola G."/>
            <person name="Ferres I."/>
            <person name="Bierque E."/>
            <person name="Girault D."/>
            <person name="Soupe-Gilbert M.-E."/>
            <person name="Picardeau M."/>
            <person name="Goarant C."/>
        </authorList>
    </citation>
    <scope>NUCLEOTIDE SEQUENCE [LARGE SCALE GENOMIC DNA]</scope>
    <source>
        <strain evidence="13 15">FH1-B-B1</strain>
        <strain evidence="12 14">FH1-B-C1</strain>
    </source>
</reference>
<feature type="domain" description="HTH araC/xylS-type" evidence="11">
    <location>
        <begin position="14"/>
        <end position="111"/>
    </location>
</feature>
<dbReference type="GO" id="GO:0006281">
    <property type="term" value="P:DNA repair"/>
    <property type="evidence" value="ECO:0007669"/>
    <property type="project" value="UniProtKB-KW"/>
</dbReference>
<evidence type="ECO:0000256" key="7">
    <source>
        <dbReference type="ARBA" id="ARBA00023015"/>
    </source>
</evidence>